<dbReference type="Proteomes" id="UP000514462">
    <property type="component" value="Plasmid pRHBSTW-00938_2"/>
</dbReference>
<geneLocation type="plasmid" evidence="3">
    <name>prhbstw-00938_2</name>
</geneLocation>
<dbReference type="PROSITE" id="PS51257">
    <property type="entry name" value="PROKAR_LIPOPROTEIN"/>
    <property type="match status" value="1"/>
</dbReference>
<dbReference type="InterPro" id="IPR005532">
    <property type="entry name" value="SUMF_dom"/>
</dbReference>
<evidence type="ECO:0000313" key="3">
    <source>
        <dbReference type="Proteomes" id="UP000514462"/>
    </source>
</evidence>
<dbReference type="InterPro" id="IPR051043">
    <property type="entry name" value="Sulfatase_Mod_Factor_Kinase"/>
</dbReference>
<protein>
    <submittedName>
        <fullName evidence="2">SUMF1/EgtB/PvdO family nonheme iron enzyme</fullName>
    </submittedName>
</protein>
<gene>
    <name evidence="2" type="ORF">HV331_24895</name>
</gene>
<dbReference type="Gene3D" id="3.90.1580.10">
    <property type="entry name" value="paralog of FGE (formylglycine-generating enzyme)"/>
    <property type="match status" value="1"/>
</dbReference>
<sequence>MFNNDVKKIIILLAFTLVACDNSSKKSELASKLVEKSISNMVAVKGGEFMMGDFGPLVGEHIPYSIQRDDKKLHKVILSNFMISKYKVTNKDYNAYLEITGKKRPPVSSFTKDYPLLLGDDYSAIATWQQAKNYCLWLGEHSGKKVDLPTEAQWEYAARAEGKYLPFATDNGKIERGKNYPTYDELDKFTDGLGLPFYPIGKYPPNPLGIHDMGLSGMEWTNDWYASDYYEHSPLNNPQGPSSGEKKVLRGAVGGDDQYALTMFRQSSFPIPRPNYKTDTVFNYDKDGIPPYYVFRCVVND</sequence>
<accession>A0AAP9R2R0</accession>
<dbReference type="EMBL" id="CP055905">
    <property type="protein sequence ID" value="QMR42789.1"/>
    <property type="molecule type" value="Genomic_DNA"/>
</dbReference>
<dbReference type="InterPro" id="IPR016187">
    <property type="entry name" value="CTDL_fold"/>
</dbReference>
<organism evidence="2 3">
    <name type="scientific">Klebsiella aerogenes</name>
    <name type="common">Enterobacter aerogenes</name>
    <dbReference type="NCBI Taxonomy" id="548"/>
    <lineage>
        <taxon>Bacteria</taxon>
        <taxon>Pseudomonadati</taxon>
        <taxon>Pseudomonadota</taxon>
        <taxon>Gammaproteobacteria</taxon>
        <taxon>Enterobacterales</taxon>
        <taxon>Enterobacteriaceae</taxon>
        <taxon>Klebsiella/Raoultella group</taxon>
        <taxon>Klebsiella</taxon>
    </lineage>
</organism>
<dbReference type="PANTHER" id="PTHR23150:SF19">
    <property type="entry name" value="FORMYLGLYCINE-GENERATING ENZYME"/>
    <property type="match status" value="1"/>
</dbReference>
<reference evidence="3" key="1">
    <citation type="submission" date="2020-06" db="EMBL/GenBank/DDBJ databases">
        <title>REHAB project genomes.</title>
        <authorList>
            <person name="Shaw L.P."/>
        </authorList>
    </citation>
    <scope>NUCLEOTIDE SEQUENCE [LARGE SCALE GENOMIC DNA]</scope>
    <source>
        <strain evidence="3">RHBSTW-00938</strain>
        <plasmid evidence="3">prhbstw-00938_2</plasmid>
    </source>
</reference>
<feature type="domain" description="Sulfatase-modifying factor enzyme-like" evidence="1">
    <location>
        <begin position="39"/>
        <end position="258"/>
    </location>
</feature>
<dbReference type="SUPFAM" id="SSF56436">
    <property type="entry name" value="C-type lectin-like"/>
    <property type="match status" value="1"/>
</dbReference>
<evidence type="ECO:0000313" key="2">
    <source>
        <dbReference type="EMBL" id="QMR42789.1"/>
    </source>
</evidence>
<dbReference type="InterPro" id="IPR042095">
    <property type="entry name" value="SUMF_sf"/>
</dbReference>
<dbReference type="RefSeq" id="WP_182015566.1">
    <property type="nucleotide sequence ID" value="NZ_CP055905.1"/>
</dbReference>
<name>A0AAP9R2R0_KLEAE</name>
<dbReference type="PANTHER" id="PTHR23150">
    <property type="entry name" value="SULFATASE MODIFYING FACTOR 1, 2"/>
    <property type="match status" value="1"/>
</dbReference>
<evidence type="ECO:0000259" key="1">
    <source>
        <dbReference type="Pfam" id="PF03781"/>
    </source>
</evidence>
<dbReference type="Pfam" id="PF03781">
    <property type="entry name" value="FGE-sulfatase"/>
    <property type="match status" value="1"/>
</dbReference>
<keyword evidence="2" id="KW-0614">Plasmid</keyword>
<dbReference type="AlphaFoldDB" id="A0AAP9R2R0"/>
<dbReference type="GO" id="GO:0120147">
    <property type="term" value="F:formylglycine-generating oxidase activity"/>
    <property type="evidence" value="ECO:0007669"/>
    <property type="project" value="TreeGrafter"/>
</dbReference>
<proteinExistence type="predicted"/>